<protein>
    <submittedName>
        <fullName evidence="6">Uncharacterized protein</fullName>
    </submittedName>
</protein>
<dbReference type="InterPro" id="IPR016461">
    <property type="entry name" value="COMT-like"/>
</dbReference>
<keyword evidence="2" id="KW-0808">Transferase</keyword>
<evidence type="ECO:0000256" key="1">
    <source>
        <dbReference type="ARBA" id="ARBA00022603"/>
    </source>
</evidence>
<dbReference type="PROSITE" id="PS51683">
    <property type="entry name" value="SAM_OMT_II"/>
    <property type="match status" value="1"/>
</dbReference>
<dbReference type="InterPro" id="IPR036390">
    <property type="entry name" value="WH_DNA-bd_sf"/>
</dbReference>
<dbReference type="PANTHER" id="PTHR43712">
    <property type="entry name" value="PUTATIVE (AFU_ORTHOLOGUE AFUA_4G14580)-RELATED"/>
    <property type="match status" value="1"/>
</dbReference>
<dbReference type="EMBL" id="CDPU01000020">
    <property type="protein sequence ID" value="CEO50816.1"/>
    <property type="molecule type" value="Genomic_DNA"/>
</dbReference>
<dbReference type="Pfam" id="PF00891">
    <property type="entry name" value="Methyltransf_2"/>
    <property type="match status" value="1"/>
</dbReference>
<dbReference type="InterPro" id="IPR001077">
    <property type="entry name" value="COMT_C"/>
</dbReference>
<dbReference type="Pfam" id="PF08100">
    <property type="entry name" value="Dimerisation"/>
    <property type="match status" value="1"/>
</dbReference>
<feature type="domain" description="O-methyltransferase C-terminal" evidence="4">
    <location>
        <begin position="245"/>
        <end position="394"/>
    </location>
</feature>
<dbReference type="GO" id="GO:0032259">
    <property type="term" value="P:methylation"/>
    <property type="evidence" value="ECO:0007669"/>
    <property type="project" value="UniProtKB-KW"/>
</dbReference>
<evidence type="ECO:0000256" key="3">
    <source>
        <dbReference type="ARBA" id="ARBA00022691"/>
    </source>
</evidence>
<dbReference type="InterPro" id="IPR029063">
    <property type="entry name" value="SAM-dependent_MTases_sf"/>
</dbReference>
<keyword evidence="3" id="KW-0949">S-adenosyl-L-methionine</keyword>
<accession>A0A0B7K7Z1</accession>
<proteinExistence type="predicted"/>
<dbReference type="InterPro" id="IPR036388">
    <property type="entry name" value="WH-like_DNA-bd_sf"/>
</dbReference>
<feature type="domain" description="O-methyltransferase dimerisation" evidence="5">
    <location>
        <begin position="80"/>
        <end position="142"/>
    </location>
</feature>
<dbReference type="Gene3D" id="3.40.50.150">
    <property type="entry name" value="Vaccinia Virus protein VP39"/>
    <property type="match status" value="1"/>
</dbReference>
<dbReference type="GO" id="GO:0008171">
    <property type="term" value="F:O-methyltransferase activity"/>
    <property type="evidence" value="ECO:0007669"/>
    <property type="project" value="InterPro"/>
</dbReference>
<organism evidence="6">
    <name type="scientific">Bionectria ochroleuca</name>
    <name type="common">Gliocladium roseum</name>
    <dbReference type="NCBI Taxonomy" id="29856"/>
    <lineage>
        <taxon>Eukaryota</taxon>
        <taxon>Fungi</taxon>
        <taxon>Dikarya</taxon>
        <taxon>Ascomycota</taxon>
        <taxon>Pezizomycotina</taxon>
        <taxon>Sordariomycetes</taxon>
        <taxon>Hypocreomycetidae</taxon>
        <taxon>Hypocreales</taxon>
        <taxon>Bionectriaceae</taxon>
        <taxon>Clonostachys</taxon>
    </lineage>
</organism>
<keyword evidence="1" id="KW-0489">Methyltransferase</keyword>
<dbReference type="GO" id="GO:0046983">
    <property type="term" value="F:protein dimerization activity"/>
    <property type="evidence" value="ECO:0007669"/>
    <property type="project" value="InterPro"/>
</dbReference>
<dbReference type="AlphaFoldDB" id="A0A0B7K7Z1"/>
<dbReference type="SUPFAM" id="SSF46785">
    <property type="entry name" value="Winged helix' DNA-binding domain"/>
    <property type="match status" value="1"/>
</dbReference>
<evidence type="ECO:0000259" key="5">
    <source>
        <dbReference type="Pfam" id="PF08100"/>
    </source>
</evidence>
<dbReference type="PANTHER" id="PTHR43712:SF17">
    <property type="entry name" value="O-METHYLTRANSFERASE"/>
    <property type="match status" value="1"/>
</dbReference>
<reference evidence="6" key="1">
    <citation type="submission" date="2015-01" db="EMBL/GenBank/DDBJ databases">
        <authorList>
            <person name="Durling Mikael"/>
        </authorList>
    </citation>
    <scope>NUCLEOTIDE SEQUENCE</scope>
</reference>
<evidence type="ECO:0000313" key="6">
    <source>
        <dbReference type="EMBL" id="CEO50816.1"/>
    </source>
</evidence>
<evidence type="ECO:0000256" key="2">
    <source>
        <dbReference type="ARBA" id="ARBA00022679"/>
    </source>
</evidence>
<evidence type="ECO:0000259" key="4">
    <source>
        <dbReference type="Pfam" id="PF00891"/>
    </source>
</evidence>
<gene>
    <name evidence="6" type="ORF">BN869_000006874_1</name>
</gene>
<dbReference type="Gene3D" id="1.10.10.10">
    <property type="entry name" value="Winged helix-like DNA-binding domain superfamily/Winged helix DNA-binding domain"/>
    <property type="match status" value="1"/>
</dbReference>
<dbReference type="SUPFAM" id="SSF53335">
    <property type="entry name" value="S-adenosyl-L-methionine-dependent methyltransferases"/>
    <property type="match status" value="1"/>
</dbReference>
<sequence length="413" mass="45304">MVIQPTTPTPQLPFDSRSIRPKMAAPFLNDIAENGKLFLETQDDGARRKIIAAASSLIASLENPGEVMARIGWGEPTKAAALRTAFELGILKKLSDKPLSSVQLAEGTKADPTLVARVMKHLAANDLVKEVGQDSYVATPFSGATQDPTIAGGLTYSFEGMIPTFYGLPEFLAKTDYQNPTNAEDGPVQHGLKTTQPFFGILQSNQRLGSAFNNFMTGYAKMRPRWYDFYPALEQLGGSNTTKSPLLVDVGGGLGHELIGFHAAQGEQLKGQLVLQDLPSVIQEATDSKLLPSAIQAAPHDFFQPMPEEYKGARAYFMRLILHDWPDSQCQTILDNLRDAMVKGHSKVIINEAVLNDVGAPWQQTSLDWTMMGMLVSRERTESQWRDLLAKSGLKITGIWSKEAENVIEAELI</sequence>
<dbReference type="InterPro" id="IPR012967">
    <property type="entry name" value="COMT_dimerisation"/>
</dbReference>
<name>A0A0B7K7Z1_BIOOC</name>